<dbReference type="Proteomes" id="UP000185999">
    <property type="component" value="Unassembled WGS sequence"/>
</dbReference>
<protein>
    <submittedName>
        <fullName evidence="1">Uncharacterized protein</fullName>
    </submittedName>
</protein>
<evidence type="ECO:0000313" key="1">
    <source>
        <dbReference type="EMBL" id="SIS90694.1"/>
    </source>
</evidence>
<gene>
    <name evidence="1" type="ORF">SAMN05421760_10788</name>
</gene>
<dbReference type="AlphaFoldDB" id="A0A1N7MX10"/>
<dbReference type="EMBL" id="FTOE01000007">
    <property type="protein sequence ID" value="SIS90694.1"/>
    <property type="molecule type" value="Genomic_DNA"/>
</dbReference>
<sequence length="135" mass="14970">MTLFPKTKLSAAILYESLYPSPSTLKSHKSRIACSIVSILRNTALFSWPILLPRSTSLNRAIRKIYIMSNSSSHLTPAITRLSRDGIVMQCYAMFPIASGSDGIALLNDNGTPTHRSWKIPLSQRLLMMPHAQAL</sequence>
<reference evidence="2" key="1">
    <citation type="submission" date="2017-01" db="EMBL/GenBank/DDBJ databases">
        <authorList>
            <person name="Varghese N."/>
            <person name="Submissions S."/>
        </authorList>
    </citation>
    <scope>NUCLEOTIDE SEQUENCE [LARGE SCALE GENOMIC DNA]</scope>
    <source>
        <strain evidence="2">DSM 22306</strain>
    </source>
</reference>
<keyword evidence="2" id="KW-1185">Reference proteome</keyword>
<name>A0A1N7MX10_9GAMM</name>
<proteinExistence type="predicted"/>
<organism evidence="1 2">
    <name type="scientific">Neptunomonas antarctica</name>
    <dbReference type="NCBI Taxonomy" id="619304"/>
    <lineage>
        <taxon>Bacteria</taxon>
        <taxon>Pseudomonadati</taxon>
        <taxon>Pseudomonadota</taxon>
        <taxon>Gammaproteobacteria</taxon>
        <taxon>Oceanospirillales</taxon>
        <taxon>Oceanospirillaceae</taxon>
        <taxon>Neptunomonas</taxon>
    </lineage>
</organism>
<evidence type="ECO:0000313" key="2">
    <source>
        <dbReference type="Proteomes" id="UP000185999"/>
    </source>
</evidence>
<accession>A0A1N7MX10</accession>